<dbReference type="EMBL" id="UOEU01000392">
    <property type="protein sequence ID" value="VAW32810.1"/>
    <property type="molecule type" value="Genomic_DNA"/>
</dbReference>
<dbReference type="InterPro" id="IPR045540">
    <property type="entry name" value="YegS/DAGK_C"/>
</dbReference>
<proteinExistence type="predicted"/>
<dbReference type="Pfam" id="PF19279">
    <property type="entry name" value="YegS_C"/>
    <property type="match status" value="1"/>
</dbReference>
<dbReference type="SUPFAM" id="SSF111331">
    <property type="entry name" value="NAD kinase/diacylglycerol kinase-like"/>
    <property type="match status" value="1"/>
</dbReference>
<sequence length="132" mass="14687">MVALLRGLIKLKAWEMQVCWDDGDHDGPAYLLSVCNGPRTGGFYMAPDASFDDGLFDFVFAPQLPKLTVVNILLKLFRKTHIFHPDVVYGRTRHLSISSSPGTPIHADGEIIAEAATQITYEILLEKLTLLM</sequence>
<organism evidence="2">
    <name type="scientific">hydrothermal vent metagenome</name>
    <dbReference type="NCBI Taxonomy" id="652676"/>
    <lineage>
        <taxon>unclassified sequences</taxon>
        <taxon>metagenomes</taxon>
        <taxon>ecological metagenomes</taxon>
    </lineage>
</organism>
<evidence type="ECO:0000313" key="2">
    <source>
        <dbReference type="EMBL" id="VAW32810.1"/>
    </source>
</evidence>
<gene>
    <name evidence="2" type="ORF">MNBD_CHLOROFLEXI01-935</name>
</gene>
<dbReference type="InterPro" id="IPR016064">
    <property type="entry name" value="NAD/diacylglycerol_kinase_sf"/>
</dbReference>
<reference evidence="2" key="1">
    <citation type="submission" date="2018-06" db="EMBL/GenBank/DDBJ databases">
        <authorList>
            <person name="Zhirakovskaya E."/>
        </authorList>
    </citation>
    <scope>NUCLEOTIDE SEQUENCE</scope>
</reference>
<protein>
    <recommendedName>
        <fullName evidence="1">YegS/DAGK C-terminal domain-containing protein</fullName>
    </recommendedName>
</protein>
<feature type="domain" description="YegS/DAGK C-terminal" evidence="1">
    <location>
        <begin position="2"/>
        <end position="123"/>
    </location>
</feature>
<dbReference type="Gene3D" id="2.60.200.40">
    <property type="match status" value="1"/>
</dbReference>
<evidence type="ECO:0000259" key="1">
    <source>
        <dbReference type="Pfam" id="PF19279"/>
    </source>
</evidence>
<accession>A0A3B0UVE0</accession>
<name>A0A3B0UVE0_9ZZZZ</name>
<dbReference type="AlphaFoldDB" id="A0A3B0UVE0"/>